<protein>
    <submittedName>
        <fullName evidence="2">Uncharacterized protein</fullName>
    </submittedName>
</protein>
<feature type="transmembrane region" description="Helical" evidence="1">
    <location>
        <begin position="60"/>
        <end position="78"/>
    </location>
</feature>
<reference evidence="2 3" key="1">
    <citation type="submission" date="2024-02" db="EMBL/GenBank/DDBJ databases">
        <title>New especies of Spiribacter isolated from saline water.</title>
        <authorList>
            <person name="Leon M.J."/>
            <person name="De La Haba R."/>
            <person name="Sanchez-Porro C."/>
            <person name="Ventosa A."/>
        </authorList>
    </citation>
    <scope>NUCLEOTIDE SEQUENCE [LARGE SCALE GENOMIC DNA]</scope>
    <source>
        <strain evidence="3">ag22IC4-227</strain>
    </source>
</reference>
<keyword evidence="1" id="KW-0812">Transmembrane</keyword>
<name>A0ABV3S6V8_9GAMM</name>
<evidence type="ECO:0000256" key="1">
    <source>
        <dbReference type="SAM" id="Phobius"/>
    </source>
</evidence>
<keyword evidence="1" id="KW-1133">Transmembrane helix</keyword>
<sequence>MSAGSTLIGMIFVIVAGGLGLIGAFVLIAAWISITFSSWTNAGLSLSATAALAIMIPYEYLQYLLLGASVIAGIYVLATERPRRGGIK</sequence>
<organism evidence="2 3">
    <name type="scientific">Spiribacter onubensis</name>
    <dbReference type="NCBI Taxonomy" id="3122420"/>
    <lineage>
        <taxon>Bacteria</taxon>
        <taxon>Pseudomonadati</taxon>
        <taxon>Pseudomonadota</taxon>
        <taxon>Gammaproteobacteria</taxon>
        <taxon>Chromatiales</taxon>
        <taxon>Ectothiorhodospiraceae</taxon>
        <taxon>Spiribacter</taxon>
    </lineage>
</organism>
<proteinExistence type="predicted"/>
<evidence type="ECO:0000313" key="3">
    <source>
        <dbReference type="Proteomes" id="UP001556653"/>
    </source>
</evidence>
<keyword evidence="3" id="KW-1185">Reference proteome</keyword>
<gene>
    <name evidence="2" type="ORF">V6X64_02455</name>
</gene>
<feature type="transmembrane region" description="Helical" evidence="1">
    <location>
        <begin position="7"/>
        <end position="40"/>
    </location>
</feature>
<dbReference type="EMBL" id="JBAKFJ010000001">
    <property type="protein sequence ID" value="MEX0385856.1"/>
    <property type="molecule type" value="Genomic_DNA"/>
</dbReference>
<dbReference type="RefSeq" id="WP_367966338.1">
    <property type="nucleotide sequence ID" value="NZ_JBAKFJ010000001.1"/>
</dbReference>
<accession>A0ABV3S6V8</accession>
<dbReference type="Proteomes" id="UP001556653">
    <property type="component" value="Unassembled WGS sequence"/>
</dbReference>
<keyword evidence="1" id="KW-0472">Membrane</keyword>
<comment type="caution">
    <text evidence="2">The sequence shown here is derived from an EMBL/GenBank/DDBJ whole genome shotgun (WGS) entry which is preliminary data.</text>
</comment>
<evidence type="ECO:0000313" key="2">
    <source>
        <dbReference type="EMBL" id="MEX0385856.1"/>
    </source>
</evidence>